<dbReference type="InterPro" id="IPR013324">
    <property type="entry name" value="RNA_pol_sigma_r3/r4-like"/>
</dbReference>
<dbReference type="Gene3D" id="1.10.10.10">
    <property type="entry name" value="Winged helix-like DNA-binding domain superfamily/Winged helix DNA-binding domain"/>
    <property type="match status" value="1"/>
</dbReference>
<name>A0A923RXB6_9FIRM</name>
<reference evidence="7" key="1">
    <citation type="submission" date="2020-08" db="EMBL/GenBank/DDBJ databases">
        <title>Genome public.</title>
        <authorList>
            <person name="Liu C."/>
            <person name="Sun Q."/>
        </authorList>
    </citation>
    <scope>NUCLEOTIDE SEQUENCE</scope>
    <source>
        <strain evidence="7">NSJ-28</strain>
    </source>
</reference>
<protein>
    <submittedName>
        <fullName evidence="7">RNA polymerase sigma factor</fullName>
    </submittedName>
</protein>
<evidence type="ECO:0000313" key="8">
    <source>
        <dbReference type="Proteomes" id="UP000606499"/>
    </source>
</evidence>
<evidence type="ECO:0000256" key="2">
    <source>
        <dbReference type="ARBA" id="ARBA00023015"/>
    </source>
</evidence>
<dbReference type="InterPro" id="IPR039425">
    <property type="entry name" value="RNA_pol_sigma-70-like"/>
</dbReference>
<keyword evidence="3" id="KW-0731">Sigma factor</keyword>
<sequence>MTALPFFRFQEAFQKSLFFLAVIRSFHASNDWKGCGAAVEAVESNAPSYLQDEDGFARLLDDWGDQLLRLCTLYLKDVHLAEDAVQETMLKAWRSAGQFHGGGSETTWITRIAINVCKSYLRSPWKRRRAPAEELDALLAPADDPHVDDTLPRAILALSRPYREVIILHYYQELKAREIADILHVDISTVTARLSRARNKLRESLKGWYYDE</sequence>
<dbReference type="InterPro" id="IPR013325">
    <property type="entry name" value="RNA_pol_sigma_r2"/>
</dbReference>
<dbReference type="InterPro" id="IPR014284">
    <property type="entry name" value="RNA_pol_sigma-70_dom"/>
</dbReference>
<dbReference type="SUPFAM" id="SSF88659">
    <property type="entry name" value="Sigma3 and sigma4 domains of RNA polymerase sigma factors"/>
    <property type="match status" value="1"/>
</dbReference>
<dbReference type="GO" id="GO:0016987">
    <property type="term" value="F:sigma factor activity"/>
    <property type="evidence" value="ECO:0007669"/>
    <property type="project" value="UniProtKB-KW"/>
</dbReference>
<dbReference type="InterPro" id="IPR036388">
    <property type="entry name" value="WH-like_DNA-bd_sf"/>
</dbReference>
<dbReference type="InterPro" id="IPR013249">
    <property type="entry name" value="RNA_pol_sigma70_r4_t2"/>
</dbReference>
<evidence type="ECO:0000259" key="6">
    <source>
        <dbReference type="Pfam" id="PF08281"/>
    </source>
</evidence>
<keyword evidence="2" id="KW-0805">Transcription regulation</keyword>
<comment type="caution">
    <text evidence="7">The sequence shown here is derived from an EMBL/GenBank/DDBJ whole genome shotgun (WGS) entry which is preliminary data.</text>
</comment>
<dbReference type="GO" id="GO:0006352">
    <property type="term" value="P:DNA-templated transcription initiation"/>
    <property type="evidence" value="ECO:0007669"/>
    <property type="project" value="InterPro"/>
</dbReference>
<keyword evidence="4" id="KW-0804">Transcription</keyword>
<gene>
    <name evidence="7" type="ORF">H8S45_01865</name>
</gene>
<evidence type="ECO:0000256" key="3">
    <source>
        <dbReference type="ARBA" id="ARBA00023082"/>
    </source>
</evidence>
<dbReference type="GO" id="GO:0003677">
    <property type="term" value="F:DNA binding"/>
    <property type="evidence" value="ECO:0007669"/>
    <property type="project" value="InterPro"/>
</dbReference>
<accession>A0A923RXB6</accession>
<feature type="domain" description="RNA polymerase sigma factor 70 region 4 type 2" evidence="6">
    <location>
        <begin position="151"/>
        <end position="201"/>
    </location>
</feature>
<proteinExistence type="inferred from homology"/>
<dbReference type="Gene3D" id="1.10.1740.10">
    <property type="match status" value="1"/>
</dbReference>
<comment type="similarity">
    <text evidence="1">Belongs to the sigma-70 factor family. ECF subfamily.</text>
</comment>
<dbReference type="InterPro" id="IPR007627">
    <property type="entry name" value="RNA_pol_sigma70_r2"/>
</dbReference>
<evidence type="ECO:0000256" key="1">
    <source>
        <dbReference type="ARBA" id="ARBA00010641"/>
    </source>
</evidence>
<dbReference type="PANTHER" id="PTHR43133">
    <property type="entry name" value="RNA POLYMERASE ECF-TYPE SIGMA FACTO"/>
    <property type="match status" value="1"/>
</dbReference>
<organism evidence="7 8">
    <name type="scientific">Agathobaculum faecis</name>
    <dbReference type="NCBI Taxonomy" id="2763013"/>
    <lineage>
        <taxon>Bacteria</taxon>
        <taxon>Bacillati</taxon>
        <taxon>Bacillota</taxon>
        <taxon>Clostridia</taxon>
        <taxon>Eubacteriales</taxon>
        <taxon>Butyricicoccaceae</taxon>
        <taxon>Agathobaculum</taxon>
    </lineage>
</organism>
<dbReference type="PANTHER" id="PTHR43133:SF60">
    <property type="entry name" value="RNA POLYMERASE SIGMA FACTOR SIGV"/>
    <property type="match status" value="1"/>
</dbReference>
<dbReference type="CDD" id="cd06171">
    <property type="entry name" value="Sigma70_r4"/>
    <property type="match status" value="1"/>
</dbReference>
<dbReference type="EMBL" id="JACOPL010000001">
    <property type="protein sequence ID" value="MBC5724215.1"/>
    <property type="molecule type" value="Genomic_DNA"/>
</dbReference>
<evidence type="ECO:0000313" key="7">
    <source>
        <dbReference type="EMBL" id="MBC5724215.1"/>
    </source>
</evidence>
<dbReference type="Proteomes" id="UP000606499">
    <property type="component" value="Unassembled WGS sequence"/>
</dbReference>
<evidence type="ECO:0000259" key="5">
    <source>
        <dbReference type="Pfam" id="PF04542"/>
    </source>
</evidence>
<feature type="domain" description="RNA polymerase sigma-70 region 2" evidence="5">
    <location>
        <begin position="61"/>
        <end position="125"/>
    </location>
</feature>
<dbReference type="Pfam" id="PF08281">
    <property type="entry name" value="Sigma70_r4_2"/>
    <property type="match status" value="1"/>
</dbReference>
<dbReference type="AlphaFoldDB" id="A0A923RXB6"/>
<dbReference type="NCBIfam" id="TIGR02937">
    <property type="entry name" value="sigma70-ECF"/>
    <property type="match status" value="1"/>
</dbReference>
<evidence type="ECO:0000256" key="4">
    <source>
        <dbReference type="ARBA" id="ARBA00023163"/>
    </source>
</evidence>
<dbReference type="Pfam" id="PF04542">
    <property type="entry name" value="Sigma70_r2"/>
    <property type="match status" value="1"/>
</dbReference>
<keyword evidence="8" id="KW-1185">Reference proteome</keyword>
<dbReference type="SUPFAM" id="SSF88946">
    <property type="entry name" value="Sigma2 domain of RNA polymerase sigma factors"/>
    <property type="match status" value="1"/>
</dbReference>